<evidence type="ECO:0000313" key="1">
    <source>
        <dbReference type="EMBL" id="KEQ65020.1"/>
    </source>
</evidence>
<dbReference type="STRING" id="1043003.A0A074VW41"/>
<protein>
    <recommendedName>
        <fullName evidence="3">F-box domain-containing protein</fullName>
    </recommendedName>
</protein>
<dbReference type="Proteomes" id="UP000030672">
    <property type="component" value="Unassembled WGS sequence"/>
</dbReference>
<evidence type="ECO:0008006" key="3">
    <source>
        <dbReference type="Google" id="ProtNLM"/>
    </source>
</evidence>
<evidence type="ECO:0000313" key="2">
    <source>
        <dbReference type="Proteomes" id="UP000030672"/>
    </source>
</evidence>
<keyword evidence="2" id="KW-1185">Reference proteome</keyword>
<dbReference type="AlphaFoldDB" id="A0A074VW41"/>
<dbReference type="GeneID" id="63917664"/>
<gene>
    <name evidence="1" type="ORF">M437DRAFT_63680</name>
</gene>
<name>A0A074VW41_AURM1</name>
<sequence length="479" mass="54348">MVVSLPQELLLLIASHITGKEEKLTPYTLVNKSWQAAFERGIYSSLVVLSPSDREYVTVSPTKRLKKHGLFLSRLDDITSGPQDWRRARRTYIRRILYRVAVPYWLSPGREKDEDYTYDNICRRENNHAFSTGVCLLFEYLSTWTTQAISLDLALQAENASTGEDNTEPESMPATGNDDAIAHYCAELSPDCTLPRAVCITSLNFPEILTPAMIPGQHTIPDRPCLENRISLPAKLKILSSCGDVLKIQLTDTYNTPSTEPEMLQNNTLATANALSQLPSSIRSFEFCWGSRYSFEIPDVRPPKKDTGPHTLCIALHKVSLQLQHLEIMDMAVFPELFCPDGLQGSFRTFWPHLETLRLARTDDFSPSGSLSRYGDGHSSDETLVERYIDDLYSSLGYAAQRMPRLQNLNLEFGSIAHELKILFRDGQRILRVRVNRHYTPSSRFLEAWRVPGGCLQPCKGRGWQQASYKTWPQICDVH</sequence>
<accession>A0A074VW41</accession>
<dbReference type="EMBL" id="KL584827">
    <property type="protein sequence ID" value="KEQ65020.1"/>
    <property type="molecule type" value="Genomic_DNA"/>
</dbReference>
<reference evidence="1 2" key="1">
    <citation type="journal article" date="2014" name="BMC Genomics">
        <title>Genome sequencing of four Aureobasidium pullulans varieties: biotechnological potential, stress tolerance, and description of new species.</title>
        <authorList>
            <person name="Gostin Ar C."/>
            <person name="Ohm R.A."/>
            <person name="Kogej T."/>
            <person name="Sonjak S."/>
            <person name="Turk M."/>
            <person name="Zajc J."/>
            <person name="Zalar P."/>
            <person name="Grube M."/>
            <person name="Sun H."/>
            <person name="Han J."/>
            <person name="Sharma A."/>
            <person name="Chiniquy J."/>
            <person name="Ngan C.Y."/>
            <person name="Lipzen A."/>
            <person name="Barry K."/>
            <person name="Grigoriev I.V."/>
            <person name="Gunde-Cimerman N."/>
        </authorList>
    </citation>
    <scope>NUCLEOTIDE SEQUENCE [LARGE SCALE GENOMIC DNA]</scope>
    <source>
        <strain evidence="1 2">CBS 110374</strain>
    </source>
</reference>
<dbReference type="HOGENOM" id="CLU_547575_0_0_1"/>
<proteinExistence type="predicted"/>
<organism evidence="1 2">
    <name type="scientific">Aureobasidium melanogenum (strain CBS 110374)</name>
    <name type="common">Aureobasidium pullulans var. melanogenum</name>
    <dbReference type="NCBI Taxonomy" id="1043003"/>
    <lineage>
        <taxon>Eukaryota</taxon>
        <taxon>Fungi</taxon>
        <taxon>Dikarya</taxon>
        <taxon>Ascomycota</taxon>
        <taxon>Pezizomycotina</taxon>
        <taxon>Dothideomycetes</taxon>
        <taxon>Dothideomycetidae</taxon>
        <taxon>Dothideales</taxon>
        <taxon>Saccotheciaceae</taxon>
        <taxon>Aureobasidium</taxon>
    </lineage>
</organism>
<dbReference type="RefSeq" id="XP_040882043.1">
    <property type="nucleotide sequence ID" value="XM_041024291.1"/>
</dbReference>